<proteinExistence type="predicted"/>
<protein>
    <submittedName>
        <fullName evidence="1">Uncharacterized protein</fullName>
    </submittedName>
</protein>
<dbReference type="KEGG" id="aup:AsAng_0044530"/>
<evidence type="ECO:0000313" key="1">
    <source>
        <dbReference type="EMBL" id="BDS13712.1"/>
    </source>
</evidence>
<reference evidence="1" key="1">
    <citation type="submission" date="2022-09" db="EMBL/GenBank/DDBJ databases">
        <title>Aureispira anguillicida sp. nov., isolated from Leptocephalus of Japanese eel Anguilla japonica.</title>
        <authorList>
            <person name="Yuasa K."/>
            <person name="Mekata T."/>
            <person name="Ikunari K."/>
        </authorList>
    </citation>
    <scope>NUCLEOTIDE SEQUENCE</scope>
    <source>
        <strain evidence="1">EL160426</strain>
    </source>
</reference>
<name>A0A915YIA9_9BACT</name>
<dbReference type="AlphaFoldDB" id="A0A915YIA9"/>
<dbReference type="EMBL" id="AP026867">
    <property type="protein sequence ID" value="BDS13712.1"/>
    <property type="molecule type" value="Genomic_DNA"/>
</dbReference>
<sequence length="55" mass="6207">MHSSNNLFSHPSIKNNFNTKNQTIRAVSFVLIKTKTNAFIHEQVYNECDLAIAGV</sequence>
<gene>
    <name evidence="1" type="ORF">AsAng_0044530</name>
</gene>
<dbReference type="Proteomes" id="UP001060919">
    <property type="component" value="Chromosome"/>
</dbReference>
<keyword evidence="2" id="KW-1185">Reference proteome</keyword>
<accession>A0A915YIA9</accession>
<organism evidence="1 2">
    <name type="scientific">Aureispira anguillae</name>
    <dbReference type="NCBI Taxonomy" id="2864201"/>
    <lineage>
        <taxon>Bacteria</taxon>
        <taxon>Pseudomonadati</taxon>
        <taxon>Bacteroidota</taxon>
        <taxon>Saprospiria</taxon>
        <taxon>Saprospirales</taxon>
        <taxon>Saprospiraceae</taxon>
        <taxon>Aureispira</taxon>
    </lineage>
</organism>
<evidence type="ECO:0000313" key="2">
    <source>
        <dbReference type="Proteomes" id="UP001060919"/>
    </source>
</evidence>